<dbReference type="Proteomes" id="UP000270673">
    <property type="component" value="Chromosome"/>
</dbReference>
<dbReference type="RefSeq" id="WP_106624177.1">
    <property type="nucleotide sequence ID" value="NZ_CP032819.1"/>
</dbReference>
<dbReference type="InterPro" id="IPR011990">
    <property type="entry name" value="TPR-like_helical_dom_sf"/>
</dbReference>
<evidence type="ECO:0000256" key="5">
    <source>
        <dbReference type="ARBA" id="ARBA00023237"/>
    </source>
</evidence>
<comment type="subcellular location">
    <subcellularLocation>
        <location evidence="1">Cell outer membrane</location>
    </subcellularLocation>
</comment>
<dbReference type="InterPro" id="IPR012944">
    <property type="entry name" value="SusD_RagB_dom"/>
</dbReference>
<evidence type="ECO:0000259" key="6">
    <source>
        <dbReference type="Pfam" id="PF07980"/>
    </source>
</evidence>
<sequence length="502" mass="58738">MKAIVKITLVLLSSLTISCQRWLDVEPKTEVKSDIMFESESGFKDAIIGCYILMSKSSMYGRELTTGFLDVIAQQYSIDQNGGDYYRIKNFEYDRAESIISNIWGQAYTTIANVNNILENIENKENILHPTHYSIIKGEALGLRAFLHFELLRMFGWGDLENHPENLKRACIPYVTSYNKEITKQNTGEEVLSAIHKDLEEASVLLEKYDPWSTAKKNEAYVLPNDDKFYTNRMTRFNYWAVQATMARVYMWEGKRDKALSIVENFINNRSQIENLDWIKDQTINNEAEIERDLTFSTEHLFRLDIHKLYEGLRDLIDPDYNSPNPNNRLLFHTSEYAQKLFEIDDHVGNSDYRYTRLYTRATSKYSIRKFYDMENYKYSDRMPLIRMSEMYYMGAECLNRQGKTKDAVALLNVVRRNRGIAEDKMLPSGITSQKLTEEIEKEWKKEFLGEGQMFYFYKRLGYTKFPNSSLPITEKVYVLPIPEDEINVGGREPNSTTDENK</sequence>
<dbReference type="OrthoDB" id="1097931at2"/>
<dbReference type="PROSITE" id="PS51257">
    <property type="entry name" value="PROKAR_LIPOPROTEIN"/>
    <property type="match status" value="1"/>
</dbReference>
<evidence type="ECO:0000256" key="2">
    <source>
        <dbReference type="ARBA" id="ARBA00006275"/>
    </source>
</evidence>
<evidence type="ECO:0000256" key="3">
    <source>
        <dbReference type="ARBA" id="ARBA00022729"/>
    </source>
</evidence>
<reference evidence="8 9" key="1">
    <citation type="submission" date="2018-10" db="EMBL/GenBank/DDBJ databases">
        <title>Butyricimonas faecalis sp. nov., isolated from human faeces and emended description of the genus Butyricimonas.</title>
        <authorList>
            <person name="Le Roy T."/>
            <person name="Van der Smissen P."/>
            <person name="Paquot A."/>
            <person name="Delzenne N."/>
            <person name="Muccioli G."/>
            <person name="Collet J.-F."/>
            <person name="Cani P.D."/>
        </authorList>
    </citation>
    <scope>NUCLEOTIDE SEQUENCE [LARGE SCALE GENOMIC DNA]</scope>
    <source>
        <strain evidence="8 9">H184</strain>
    </source>
</reference>
<dbReference type="Gene3D" id="1.25.40.390">
    <property type="match status" value="1"/>
</dbReference>
<feature type="domain" description="RagB/SusD" evidence="6">
    <location>
        <begin position="355"/>
        <end position="460"/>
    </location>
</feature>
<keyword evidence="5" id="KW-0998">Cell outer membrane</keyword>
<evidence type="ECO:0000313" key="9">
    <source>
        <dbReference type="Proteomes" id="UP000270673"/>
    </source>
</evidence>
<evidence type="ECO:0000313" key="8">
    <source>
        <dbReference type="EMBL" id="AZS31754.1"/>
    </source>
</evidence>
<organism evidence="8 9">
    <name type="scientific">Butyricimonas faecalis</name>
    <dbReference type="NCBI Taxonomy" id="2093856"/>
    <lineage>
        <taxon>Bacteria</taxon>
        <taxon>Pseudomonadati</taxon>
        <taxon>Bacteroidota</taxon>
        <taxon>Bacteroidia</taxon>
        <taxon>Bacteroidales</taxon>
        <taxon>Odoribacteraceae</taxon>
        <taxon>Butyricimonas</taxon>
    </lineage>
</organism>
<dbReference type="Pfam" id="PF07980">
    <property type="entry name" value="SusD_RagB"/>
    <property type="match status" value="1"/>
</dbReference>
<evidence type="ECO:0000256" key="1">
    <source>
        <dbReference type="ARBA" id="ARBA00004442"/>
    </source>
</evidence>
<dbReference type="EMBL" id="CP032819">
    <property type="protein sequence ID" value="AZS31754.1"/>
    <property type="molecule type" value="Genomic_DNA"/>
</dbReference>
<keyword evidence="3" id="KW-0732">Signal</keyword>
<proteinExistence type="inferred from homology"/>
<evidence type="ECO:0000256" key="4">
    <source>
        <dbReference type="ARBA" id="ARBA00023136"/>
    </source>
</evidence>
<keyword evidence="9" id="KW-1185">Reference proteome</keyword>
<accession>A0A3Q9ISR5</accession>
<dbReference type="InterPro" id="IPR033985">
    <property type="entry name" value="SusD-like_N"/>
</dbReference>
<keyword evidence="4" id="KW-0472">Membrane</keyword>
<dbReference type="Pfam" id="PF14322">
    <property type="entry name" value="SusD-like_3"/>
    <property type="match status" value="1"/>
</dbReference>
<dbReference type="AlphaFoldDB" id="A0A3Q9ISR5"/>
<gene>
    <name evidence="8" type="ORF">D8S85_20865</name>
</gene>
<feature type="domain" description="SusD-like N-terminal" evidence="7">
    <location>
        <begin position="22"/>
        <end position="250"/>
    </location>
</feature>
<dbReference type="SUPFAM" id="SSF48452">
    <property type="entry name" value="TPR-like"/>
    <property type="match status" value="1"/>
</dbReference>
<protein>
    <submittedName>
        <fullName evidence="8">RagB/SusD family nutrient uptake outer membrane protein</fullName>
    </submittedName>
</protein>
<evidence type="ECO:0000259" key="7">
    <source>
        <dbReference type="Pfam" id="PF14322"/>
    </source>
</evidence>
<dbReference type="GO" id="GO:0009279">
    <property type="term" value="C:cell outer membrane"/>
    <property type="evidence" value="ECO:0007669"/>
    <property type="project" value="UniProtKB-SubCell"/>
</dbReference>
<comment type="similarity">
    <text evidence="2">Belongs to the SusD family.</text>
</comment>
<dbReference type="KEGG" id="buy:D8S85_20865"/>
<name>A0A3Q9ISR5_9BACT</name>